<dbReference type="Pfam" id="PF06067">
    <property type="entry name" value="DUF932"/>
    <property type="match status" value="1"/>
</dbReference>
<evidence type="ECO:0000313" key="2">
    <source>
        <dbReference type="Proteomes" id="UP001459105"/>
    </source>
</evidence>
<sequence>MRNTFAPDLTDYSLSPRLTAGTDGRTGHRYALKGMRPLSDVMRDAQAGTYDPLIVSLDSILAGGFRAGNRDRAIIAPGTSRVVGMARDGFTVLPMVSILQSLGLDSDTRAKVTVSADGKSRAVWVELDVTGPGTDPKYFYLTIRERIDASGKKYIGGYSFREWCKNGARALASEFAEVGLRHNAKLGITYLDVASHIARIRDGFALQGAIESELRKVPMTEAQVAQWAELVIPVAQDADVKERNRAQTLRDRLLQSVWSAPGGAHDLGLSAFTALEGITYAQTHLSGFGTDVRAKSLDAGIDPTAYREDRRLEAILESDLLADGFRALGQVMPETRDYVQVLTLA</sequence>
<protein>
    <recommendedName>
        <fullName evidence="3">DUF932 domain-containing protein</fullName>
    </recommendedName>
</protein>
<proteinExistence type="predicted"/>
<organism evidence="1 2">
    <name type="scientific">Microcystis phage Mvi-JY20</name>
    <dbReference type="NCBI Taxonomy" id="3128146"/>
    <lineage>
        <taxon>Viruses</taxon>
        <taxon>Duplodnaviria</taxon>
        <taxon>Heunggongvirae</taxon>
        <taxon>Uroviricota</taxon>
        <taxon>Caudoviricetes</taxon>
    </lineage>
</organism>
<evidence type="ECO:0000313" key="1">
    <source>
        <dbReference type="EMBL" id="XAI95450.1"/>
    </source>
</evidence>
<name>A0AAX4QG64_9CAUD</name>
<reference evidence="1" key="1">
    <citation type="submission" date="2024-03" db="EMBL/GenBank/DDBJ databases">
        <authorList>
            <person name="Lin W."/>
            <person name="Li D."/>
            <person name="Tong Y."/>
        </authorList>
    </citation>
    <scope>NUCLEOTIDE SEQUENCE</scope>
</reference>
<dbReference type="EMBL" id="PP438412">
    <property type="protein sequence ID" value="XAI95450.1"/>
    <property type="molecule type" value="Genomic_DNA"/>
</dbReference>
<dbReference type="InterPro" id="IPR026325">
    <property type="entry name" value="DUF932"/>
</dbReference>
<accession>A0AAX4QG64</accession>
<dbReference type="Proteomes" id="UP001459105">
    <property type="component" value="Segment"/>
</dbReference>
<evidence type="ECO:0008006" key="3">
    <source>
        <dbReference type="Google" id="ProtNLM"/>
    </source>
</evidence>